<dbReference type="SUPFAM" id="SSF52540">
    <property type="entry name" value="P-loop containing nucleoside triphosphate hydrolases"/>
    <property type="match status" value="1"/>
</dbReference>
<feature type="binding site" evidence="8">
    <location>
        <begin position="12"/>
        <end position="18"/>
    </location>
    <ligand>
        <name>GTP</name>
        <dbReference type="ChEBI" id="CHEBI:37565"/>
    </ligand>
</feature>
<comment type="caution">
    <text evidence="11">The sequence shown here is derived from an EMBL/GenBank/DDBJ whole genome shotgun (WGS) entry which is preliminary data.</text>
</comment>
<evidence type="ECO:0000256" key="6">
    <source>
        <dbReference type="ARBA" id="ARBA00022842"/>
    </source>
</evidence>
<feature type="binding site" evidence="8">
    <location>
        <position position="144"/>
    </location>
    <ligand>
        <name>IMP</name>
        <dbReference type="ChEBI" id="CHEBI:58053"/>
        <note>ligand shared between dimeric partners</note>
    </ligand>
</feature>
<feature type="binding site" description="in other chain" evidence="8">
    <location>
        <position position="308"/>
    </location>
    <ligand>
        <name>IMP</name>
        <dbReference type="ChEBI" id="CHEBI:58053"/>
        <note>ligand shared between dimeric partners</note>
    </ligand>
</feature>
<gene>
    <name evidence="8" type="primary">purA</name>
    <name evidence="11" type="ORF">DFR64_2154</name>
</gene>
<dbReference type="CDD" id="cd03108">
    <property type="entry name" value="AdSS"/>
    <property type="match status" value="1"/>
</dbReference>
<dbReference type="NCBIfam" id="NF002223">
    <property type="entry name" value="PRK01117.1"/>
    <property type="match status" value="1"/>
</dbReference>
<dbReference type="GO" id="GO:0004019">
    <property type="term" value="F:adenylosuccinate synthase activity"/>
    <property type="evidence" value="ECO:0007669"/>
    <property type="project" value="UniProtKB-UniRule"/>
</dbReference>
<comment type="pathway">
    <text evidence="8 10">Purine metabolism; AMP biosynthesis via de novo pathway; AMP from IMP: step 1/2.</text>
</comment>
<dbReference type="Gene3D" id="3.90.170.10">
    <property type="entry name" value="Adenylosuccinate Synthetase, subunit A, domain 3"/>
    <property type="match status" value="1"/>
</dbReference>
<organism evidence="11 12">
    <name type="scientific">Pelolinea submarina</name>
    <dbReference type="NCBI Taxonomy" id="913107"/>
    <lineage>
        <taxon>Bacteria</taxon>
        <taxon>Bacillati</taxon>
        <taxon>Chloroflexota</taxon>
        <taxon>Anaerolineae</taxon>
        <taxon>Anaerolineales</taxon>
        <taxon>Anaerolineaceae</taxon>
        <taxon>Pelolinea</taxon>
    </lineage>
</organism>
<dbReference type="NCBIfam" id="TIGR00184">
    <property type="entry name" value="purA"/>
    <property type="match status" value="1"/>
</dbReference>
<comment type="subunit">
    <text evidence="1 8">Homodimer.</text>
</comment>
<dbReference type="PANTHER" id="PTHR11846:SF0">
    <property type="entry name" value="ADENYLOSUCCINATE SYNTHETASE"/>
    <property type="match status" value="1"/>
</dbReference>
<dbReference type="InterPro" id="IPR042111">
    <property type="entry name" value="Adenylosuccinate_synth_dom3"/>
</dbReference>
<evidence type="ECO:0000256" key="8">
    <source>
        <dbReference type="HAMAP-Rule" id="MF_00011"/>
    </source>
</evidence>
<keyword evidence="7 8" id="KW-0342">GTP-binding</keyword>
<evidence type="ECO:0000256" key="1">
    <source>
        <dbReference type="ARBA" id="ARBA00011738"/>
    </source>
</evidence>
<feature type="binding site" evidence="8">
    <location>
        <position position="40"/>
    </location>
    <ligand>
        <name>Mg(2+)</name>
        <dbReference type="ChEBI" id="CHEBI:18420"/>
    </ligand>
</feature>
<feature type="binding site" description="in other chain" evidence="8">
    <location>
        <position position="130"/>
    </location>
    <ligand>
        <name>IMP</name>
        <dbReference type="ChEBI" id="CHEBI:58053"/>
        <note>ligand shared between dimeric partners</note>
    </ligand>
</feature>
<evidence type="ECO:0000256" key="2">
    <source>
        <dbReference type="ARBA" id="ARBA00022598"/>
    </source>
</evidence>
<dbReference type="GO" id="GO:0044208">
    <property type="term" value="P:'de novo' AMP biosynthetic process"/>
    <property type="evidence" value="ECO:0007669"/>
    <property type="project" value="UniProtKB-UniRule"/>
</dbReference>
<dbReference type="InterPro" id="IPR042109">
    <property type="entry name" value="Adenylosuccinate_synth_dom1"/>
</dbReference>
<dbReference type="FunFam" id="1.10.300.10:FF:000001">
    <property type="entry name" value="Adenylosuccinate synthetase"/>
    <property type="match status" value="1"/>
</dbReference>
<comment type="function">
    <text evidence="8">Plays an important role in the de novo pathway of purine nucleotide biosynthesis. Catalyzes the first committed step in the biosynthesis of AMP from IMP.</text>
</comment>
<dbReference type="Pfam" id="PF00709">
    <property type="entry name" value="Adenylsucc_synt"/>
    <property type="match status" value="1"/>
</dbReference>
<dbReference type="InterPro" id="IPR042110">
    <property type="entry name" value="Adenylosuccinate_synth_dom2"/>
</dbReference>
<accession>A0A347ZPE7</accession>
<dbReference type="PROSITE" id="PS01266">
    <property type="entry name" value="ADENYLOSUCCIN_SYN_1"/>
    <property type="match status" value="1"/>
</dbReference>
<dbReference type="InterPro" id="IPR027417">
    <property type="entry name" value="P-loop_NTPase"/>
</dbReference>
<dbReference type="UniPathway" id="UPA00075">
    <property type="reaction ID" value="UER00335"/>
</dbReference>
<comment type="catalytic activity">
    <reaction evidence="8 10">
        <text>IMP + L-aspartate + GTP = N(6)-(1,2-dicarboxyethyl)-AMP + GDP + phosphate + 2 H(+)</text>
        <dbReference type="Rhea" id="RHEA:15753"/>
        <dbReference type="ChEBI" id="CHEBI:15378"/>
        <dbReference type="ChEBI" id="CHEBI:29991"/>
        <dbReference type="ChEBI" id="CHEBI:37565"/>
        <dbReference type="ChEBI" id="CHEBI:43474"/>
        <dbReference type="ChEBI" id="CHEBI:57567"/>
        <dbReference type="ChEBI" id="CHEBI:58053"/>
        <dbReference type="ChEBI" id="CHEBI:58189"/>
        <dbReference type="EC" id="6.3.4.4"/>
    </reaction>
</comment>
<name>A0A347ZPE7_9CHLR</name>
<dbReference type="Proteomes" id="UP000256388">
    <property type="component" value="Unassembled WGS sequence"/>
</dbReference>
<feature type="binding site" evidence="8">
    <location>
        <begin position="304"/>
        <end position="310"/>
    </location>
    <ligand>
        <name>substrate</name>
    </ligand>
</feature>
<dbReference type="InterPro" id="IPR001114">
    <property type="entry name" value="Adenylosuccinate_synthetase"/>
</dbReference>
<dbReference type="FunFam" id="3.90.170.10:FF:000001">
    <property type="entry name" value="Adenylosuccinate synthetase"/>
    <property type="match status" value="1"/>
</dbReference>
<keyword evidence="8" id="KW-0963">Cytoplasm</keyword>
<protein>
    <recommendedName>
        <fullName evidence="8 10">Adenylosuccinate synthetase</fullName>
        <shortName evidence="8">AMPSase</shortName>
        <shortName evidence="8">AdSS</shortName>
        <ecNumber evidence="8 10">6.3.4.4</ecNumber>
    </recommendedName>
    <alternativeName>
        <fullName evidence="8">IMP--aspartate ligase</fullName>
    </alternativeName>
</protein>
<feature type="active site" evidence="9">
    <location>
        <position position="141"/>
    </location>
</feature>
<comment type="similarity">
    <text evidence="8 10">Belongs to the adenylosuccinate synthetase family.</text>
</comment>
<reference evidence="11 12" key="1">
    <citation type="submission" date="2018-08" db="EMBL/GenBank/DDBJ databases">
        <title>Genomic Encyclopedia of Type Strains, Phase IV (KMG-IV): sequencing the most valuable type-strain genomes for metagenomic binning, comparative biology and taxonomic classification.</title>
        <authorList>
            <person name="Goeker M."/>
        </authorList>
    </citation>
    <scope>NUCLEOTIDE SEQUENCE [LARGE SCALE GENOMIC DNA]</scope>
    <source>
        <strain evidence="11 12">DSM 23923</strain>
    </source>
</reference>
<evidence type="ECO:0000256" key="4">
    <source>
        <dbReference type="ARBA" id="ARBA00022741"/>
    </source>
</evidence>
<evidence type="ECO:0000256" key="9">
    <source>
        <dbReference type="PROSITE-ProRule" id="PRU10134"/>
    </source>
</evidence>
<feature type="binding site" evidence="8">
    <location>
        <begin position="40"/>
        <end position="42"/>
    </location>
    <ligand>
        <name>GTP</name>
        <dbReference type="ChEBI" id="CHEBI:37565"/>
    </ligand>
</feature>
<feature type="binding site" description="in other chain" evidence="8">
    <location>
        <begin position="38"/>
        <end position="41"/>
    </location>
    <ligand>
        <name>IMP</name>
        <dbReference type="ChEBI" id="CHEBI:58053"/>
        <note>ligand shared between dimeric partners</note>
    </ligand>
</feature>
<keyword evidence="4 8" id="KW-0547">Nucleotide-binding</keyword>
<dbReference type="PROSITE" id="PS00513">
    <property type="entry name" value="ADENYLOSUCCIN_SYN_2"/>
    <property type="match status" value="1"/>
</dbReference>
<dbReference type="GO" id="GO:0005525">
    <property type="term" value="F:GTP binding"/>
    <property type="evidence" value="ECO:0007669"/>
    <property type="project" value="UniProtKB-UniRule"/>
</dbReference>
<dbReference type="Gene3D" id="1.10.300.10">
    <property type="entry name" value="Adenylosuccinate Synthetase, subunit A, domain 2"/>
    <property type="match status" value="1"/>
</dbReference>
<sequence>MPLDLVIGAQWGDEGKGRVVDLLAEKSDIVARYNGGDNAGHTVTVGEKIYKLHVIPTGLIHPGVTGVIGSGMVLNPHTLVEEMTQLREAGIQITPERLWISDAVQLITPAHRLLDRAKDAALGRDKIGTTGRGIGPAYTDKAARSGLRAGEMLDPTYFAERVGEHLEEANRLLVEWYHQEGMDIQAVLKEYLAAVEQLRPYVRRVGPLVQQALNEGKNVLAEGAQGTLLDLEQGTYPYVTSSCTTAAGIFSGLGIGVQPVRSIVGVTKAFQTRVGAGPFPTELEGELAQFLRGTGENPWDEFGTTTGRPRRVGCLDLVLLNYAREINGFTELFLTKLDILSGLSEIPVCVAYRCGDKTLTALDFSGDARLLAECSPMYEVLPGWEEDLRDVTRWEDLPANAQAYVQFIEKRTGLPVRSVSVGPERSALLYKD</sequence>
<keyword evidence="12" id="KW-1185">Reference proteome</keyword>
<dbReference type="InterPro" id="IPR018220">
    <property type="entry name" value="Adenylosuccin_syn_GTP-bd"/>
</dbReference>
<comment type="subcellular location">
    <subcellularLocation>
        <location evidence="8">Cytoplasm</location>
    </subcellularLocation>
</comment>
<dbReference type="GO" id="GO:0046040">
    <property type="term" value="P:IMP metabolic process"/>
    <property type="evidence" value="ECO:0007669"/>
    <property type="project" value="TreeGrafter"/>
</dbReference>
<keyword evidence="2 8" id="KW-0436">Ligase</keyword>
<dbReference type="GO" id="GO:0000287">
    <property type="term" value="F:magnesium ion binding"/>
    <property type="evidence" value="ECO:0007669"/>
    <property type="project" value="UniProtKB-UniRule"/>
</dbReference>
<feature type="binding site" evidence="8">
    <location>
        <begin position="420"/>
        <end position="422"/>
    </location>
    <ligand>
        <name>GTP</name>
        <dbReference type="ChEBI" id="CHEBI:37565"/>
    </ligand>
</feature>
<keyword evidence="5 8" id="KW-0658">Purine biosynthesis</keyword>
<feature type="binding site" description="in other chain" evidence="8">
    <location>
        <begin position="13"/>
        <end position="16"/>
    </location>
    <ligand>
        <name>IMP</name>
        <dbReference type="ChEBI" id="CHEBI:58053"/>
        <note>ligand shared between dimeric partners</note>
    </ligand>
</feature>
<dbReference type="AlphaFoldDB" id="A0A347ZPE7"/>
<evidence type="ECO:0000256" key="3">
    <source>
        <dbReference type="ARBA" id="ARBA00022723"/>
    </source>
</evidence>
<feature type="binding site" evidence="8">
    <location>
        <position position="310"/>
    </location>
    <ligand>
        <name>GTP</name>
        <dbReference type="ChEBI" id="CHEBI:37565"/>
    </ligand>
</feature>
<dbReference type="EC" id="6.3.4.4" evidence="8 10"/>
<dbReference type="RefSeq" id="WP_116225423.1">
    <property type="nucleotide sequence ID" value="NZ_AP018437.1"/>
</dbReference>
<proteinExistence type="inferred from homology"/>
<dbReference type="SMART" id="SM00788">
    <property type="entry name" value="Adenylsucc_synt"/>
    <property type="match status" value="1"/>
</dbReference>
<keyword evidence="3 8" id="KW-0479">Metal-binding</keyword>
<dbReference type="GO" id="GO:0005737">
    <property type="term" value="C:cytoplasm"/>
    <property type="evidence" value="ECO:0007669"/>
    <property type="project" value="UniProtKB-SubCell"/>
</dbReference>
<evidence type="ECO:0000256" key="10">
    <source>
        <dbReference type="RuleBase" id="RU000520"/>
    </source>
</evidence>
<feature type="binding site" description="in other chain" evidence="8">
    <location>
        <position position="225"/>
    </location>
    <ligand>
        <name>IMP</name>
        <dbReference type="ChEBI" id="CHEBI:58053"/>
        <note>ligand shared between dimeric partners</note>
    </ligand>
</feature>
<evidence type="ECO:0000313" key="12">
    <source>
        <dbReference type="Proteomes" id="UP000256388"/>
    </source>
</evidence>
<evidence type="ECO:0000313" key="11">
    <source>
        <dbReference type="EMBL" id="REG08779.1"/>
    </source>
</evidence>
<evidence type="ECO:0000256" key="7">
    <source>
        <dbReference type="ARBA" id="ARBA00023134"/>
    </source>
</evidence>
<keyword evidence="6 8" id="KW-0460">Magnesium</keyword>
<dbReference type="Gene3D" id="3.40.440.10">
    <property type="entry name" value="Adenylosuccinate Synthetase, subunit A, domain 1"/>
    <property type="match status" value="1"/>
</dbReference>
<comment type="cofactor">
    <cofactor evidence="8">
        <name>Mg(2+)</name>
        <dbReference type="ChEBI" id="CHEBI:18420"/>
    </cofactor>
    <text evidence="8">Binds 1 Mg(2+) ion per subunit.</text>
</comment>
<evidence type="ECO:0000256" key="5">
    <source>
        <dbReference type="ARBA" id="ARBA00022755"/>
    </source>
</evidence>
<feature type="active site" description="Proton donor" evidence="8">
    <location>
        <position position="41"/>
    </location>
</feature>
<feature type="active site" description="Proton acceptor" evidence="8">
    <location>
        <position position="13"/>
    </location>
</feature>
<dbReference type="PANTHER" id="PTHR11846">
    <property type="entry name" value="ADENYLOSUCCINATE SYNTHETASE"/>
    <property type="match status" value="1"/>
</dbReference>
<dbReference type="EMBL" id="QUMS01000002">
    <property type="protein sequence ID" value="REG08779.1"/>
    <property type="molecule type" value="Genomic_DNA"/>
</dbReference>
<dbReference type="HAMAP" id="MF_00011">
    <property type="entry name" value="Adenylosucc_synth"/>
    <property type="match status" value="1"/>
</dbReference>
<feature type="binding site" evidence="8">
    <location>
        <position position="13"/>
    </location>
    <ligand>
        <name>Mg(2+)</name>
        <dbReference type="ChEBI" id="CHEBI:18420"/>
    </ligand>
</feature>
<dbReference type="OrthoDB" id="9807553at2"/>
<feature type="binding site" description="in other chain" evidence="8">
    <location>
        <position position="240"/>
    </location>
    <ligand>
        <name>IMP</name>
        <dbReference type="ChEBI" id="CHEBI:58053"/>
        <note>ligand shared between dimeric partners</note>
    </ligand>
</feature>
<feature type="binding site" evidence="8">
    <location>
        <begin position="336"/>
        <end position="338"/>
    </location>
    <ligand>
        <name>GTP</name>
        <dbReference type="ChEBI" id="CHEBI:37565"/>
    </ligand>
</feature>
<dbReference type="InterPro" id="IPR033128">
    <property type="entry name" value="Adenylosuccin_syn_Lys_AS"/>
</dbReference>